<dbReference type="GO" id="GO:0016020">
    <property type="term" value="C:membrane"/>
    <property type="evidence" value="ECO:0007669"/>
    <property type="project" value="GOC"/>
</dbReference>
<evidence type="ECO:0000259" key="7">
    <source>
        <dbReference type="Pfam" id="PF04116"/>
    </source>
</evidence>
<protein>
    <recommendedName>
        <fullName evidence="7">Fatty acid hydroxylase domain-containing protein</fullName>
    </recommendedName>
</protein>
<accession>A0A7R8WCX2</accession>
<sequence length="346" mass="40068">FYYWFHRCSHEVHIIWAGHQTHHSSEEYNLTTALRQSVLQHQWSLFFNIPMAIFGIPPSHWVVHRQLNLLYQFWIHTETIKSLGILEYVLNTPSHHRVHHGCNRYCLDKNYAGVLIIWDRMFGTFQPEQEEVVYGLTHAINTFDPIVIQLGHLGYVLRTFKETQGIGNKLSVLFKGPGWSPGKPRLGLMEDLPDVSRETHIWSCFSKGLIWRRCLLPTFVPELLHKAPMKKFDPPMAGWVQLYLMVHLNLTTAMLHVYIGASTNLSILSHVMSTCFLVFCLVCFGTIANGDLVRGRRLEIARCLMTLVVLQGQWMSPVMTKAMSFTFFLSGYLWWTYGSGKIEKED</sequence>
<dbReference type="PANTHER" id="PTHR21624:SF1">
    <property type="entry name" value="ALKYLGLYCEROL MONOOXYGENASE"/>
    <property type="match status" value="1"/>
</dbReference>
<comment type="subcellular location">
    <subcellularLocation>
        <location evidence="1">Endomembrane system</location>
        <topology evidence="1">Multi-pass membrane protein</topology>
    </subcellularLocation>
</comment>
<dbReference type="InterPro" id="IPR006694">
    <property type="entry name" value="Fatty_acid_hydroxylase"/>
</dbReference>
<keyword evidence="4" id="KW-0560">Oxidoreductase</keyword>
<evidence type="ECO:0000256" key="2">
    <source>
        <dbReference type="ARBA" id="ARBA00022692"/>
    </source>
</evidence>
<dbReference type="GO" id="GO:0005506">
    <property type="term" value="F:iron ion binding"/>
    <property type="evidence" value="ECO:0007669"/>
    <property type="project" value="InterPro"/>
</dbReference>
<feature type="non-terminal residue" evidence="8">
    <location>
        <position position="1"/>
    </location>
</feature>
<dbReference type="PANTHER" id="PTHR21624">
    <property type="entry name" value="STEROL DESATURASE-RELATED PROTEIN"/>
    <property type="match status" value="1"/>
</dbReference>
<dbReference type="AlphaFoldDB" id="A0A7R8WCX2"/>
<evidence type="ECO:0000256" key="6">
    <source>
        <dbReference type="ARBA" id="ARBA00023136"/>
    </source>
</evidence>
<evidence type="ECO:0000256" key="3">
    <source>
        <dbReference type="ARBA" id="ARBA00022989"/>
    </source>
</evidence>
<dbReference type="GO" id="GO:0006643">
    <property type="term" value="P:membrane lipid metabolic process"/>
    <property type="evidence" value="ECO:0007669"/>
    <property type="project" value="TreeGrafter"/>
</dbReference>
<evidence type="ECO:0000256" key="5">
    <source>
        <dbReference type="ARBA" id="ARBA00023098"/>
    </source>
</evidence>
<keyword evidence="6" id="KW-0472">Membrane</keyword>
<organism evidence="8">
    <name type="scientific">Cyprideis torosa</name>
    <dbReference type="NCBI Taxonomy" id="163714"/>
    <lineage>
        <taxon>Eukaryota</taxon>
        <taxon>Metazoa</taxon>
        <taxon>Ecdysozoa</taxon>
        <taxon>Arthropoda</taxon>
        <taxon>Crustacea</taxon>
        <taxon>Oligostraca</taxon>
        <taxon>Ostracoda</taxon>
        <taxon>Podocopa</taxon>
        <taxon>Podocopida</taxon>
        <taxon>Cytherocopina</taxon>
        <taxon>Cytheroidea</taxon>
        <taxon>Cytherideidae</taxon>
        <taxon>Cyprideis</taxon>
    </lineage>
</organism>
<gene>
    <name evidence="8" type="ORF">CTOB1V02_LOCUS7176</name>
</gene>
<keyword evidence="2" id="KW-0812">Transmembrane</keyword>
<dbReference type="Pfam" id="PF04116">
    <property type="entry name" value="FA_hydroxylase"/>
    <property type="match status" value="1"/>
</dbReference>
<dbReference type="InterPro" id="IPR051689">
    <property type="entry name" value="Sterol_desaturase/TMEM195"/>
</dbReference>
<keyword evidence="3" id="KW-1133">Transmembrane helix</keyword>
<evidence type="ECO:0000256" key="4">
    <source>
        <dbReference type="ARBA" id="ARBA00023002"/>
    </source>
</evidence>
<dbReference type="GO" id="GO:0008610">
    <property type="term" value="P:lipid biosynthetic process"/>
    <property type="evidence" value="ECO:0007669"/>
    <property type="project" value="InterPro"/>
</dbReference>
<reference evidence="8" key="1">
    <citation type="submission" date="2020-11" db="EMBL/GenBank/DDBJ databases">
        <authorList>
            <person name="Tran Van P."/>
        </authorList>
    </citation>
    <scope>NUCLEOTIDE SEQUENCE</scope>
</reference>
<dbReference type="GO" id="GO:0050479">
    <property type="term" value="F:glyceryl-ether monooxygenase activity"/>
    <property type="evidence" value="ECO:0007669"/>
    <property type="project" value="TreeGrafter"/>
</dbReference>
<name>A0A7R8WCX2_9CRUS</name>
<proteinExistence type="predicted"/>
<evidence type="ECO:0000313" key="8">
    <source>
        <dbReference type="EMBL" id="CAD7229303.1"/>
    </source>
</evidence>
<keyword evidence="5" id="KW-0443">Lipid metabolism</keyword>
<feature type="domain" description="Fatty acid hydroxylase" evidence="7">
    <location>
        <begin position="1"/>
        <end position="124"/>
    </location>
</feature>
<dbReference type="GO" id="GO:0005783">
    <property type="term" value="C:endoplasmic reticulum"/>
    <property type="evidence" value="ECO:0007669"/>
    <property type="project" value="TreeGrafter"/>
</dbReference>
<evidence type="ECO:0000256" key="1">
    <source>
        <dbReference type="ARBA" id="ARBA00004127"/>
    </source>
</evidence>
<dbReference type="EMBL" id="OB661986">
    <property type="protein sequence ID" value="CAD7229303.1"/>
    <property type="molecule type" value="Genomic_DNA"/>
</dbReference>
<dbReference type="OrthoDB" id="6354873at2759"/>